<evidence type="ECO:0000256" key="9">
    <source>
        <dbReference type="ARBA" id="ARBA00023142"/>
    </source>
</evidence>
<dbReference type="KEGG" id="vg:11605340"/>
<evidence type="ECO:0000256" key="2">
    <source>
        <dbReference type="ARBA" id="ARBA00022511"/>
    </source>
</evidence>
<name>H2DE61_9CAUD</name>
<evidence type="ECO:0000256" key="5">
    <source>
        <dbReference type="ARBA" id="ARBA00022870"/>
    </source>
</evidence>
<keyword evidence="7" id="KW-1133">Transmembrane helix</keyword>
<reference evidence="11 12" key="1">
    <citation type="submission" date="2011-08" db="EMBL/GenBank/DDBJ databases">
        <authorList>
            <person name="Kim I.-G."/>
            <person name="Rhim S.-L."/>
        </authorList>
    </citation>
    <scope>NUCLEOTIDE SEQUENCE [LARGE SCALE GENOMIC DNA]</scope>
</reference>
<evidence type="ECO:0000256" key="7">
    <source>
        <dbReference type="ARBA" id="ARBA00022989"/>
    </source>
</evidence>
<protein>
    <submittedName>
        <fullName evidence="11">Rz protein</fullName>
    </submittedName>
</protein>
<evidence type="ECO:0000313" key="11">
    <source>
        <dbReference type="EMBL" id="AEY69620.1"/>
    </source>
</evidence>
<sequence>MSLLSAKAKAAIAGGVVLVAVAAGAGVTGKILSITHARDVAQLKQEQADERAQWEADKAAISKKAQQDTDAAYARTKAAQDALAALDAQKSQELADAERENSDLRDAVAAGDKRVRILSANLATAQLTARQHAAGRNPSAGSVGDGAALELSTAAGQRVLDLRAGIIRDNAKIDYLQGYVRDVVRQCKR</sequence>
<keyword evidence="2" id="KW-1032">Host cell membrane</keyword>
<keyword evidence="9" id="KW-0578">Host cell lysis by virus</keyword>
<keyword evidence="6" id="KW-0735">Signal-anchor</keyword>
<keyword evidence="12" id="KW-1185">Reference proteome</keyword>
<feature type="coiled-coil region" evidence="10">
    <location>
        <begin position="87"/>
        <end position="114"/>
    </location>
</feature>
<accession>H2DE61</accession>
<gene>
    <name evidence="11" type="primary">rz</name>
    <name evidence="11" type="ORF">PEp14_00031</name>
</gene>
<dbReference type="Pfam" id="PF03245">
    <property type="entry name" value="Phage_lysis"/>
    <property type="match status" value="1"/>
</dbReference>
<dbReference type="EMBL" id="JN585957">
    <property type="protein sequence ID" value="AEY69620.1"/>
    <property type="molecule type" value="Genomic_DNA"/>
</dbReference>
<evidence type="ECO:0000256" key="4">
    <source>
        <dbReference type="ARBA" id="ARBA00022852"/>
    </source>
</evidence>
<evidence type="ECO:0000256" key="6">
    <source>
        <dbReference type="ARBA" id="ARBA00022968"/>
    </source>
</evidence>
<dbReference type="GO" id="GO:0044659">
    <property type="term" value="P:viral release from host cell by cytolysis"/>
    <property type="evidence" value="ECO:0007669"/>
    <property type="project" value="InterPro"/>
</dbReference>
<dbReference type="GeneID" id="11605340"/>
<evidence type="ECO:0000313" key="12">
    <source>
        <dbReference type="Proteomes" id="UP000007323"/>
    </source>
</evidence>
<organism evidence="11 12">
    <name type="scientific">Erwinia phage PEp14</name>
    <dbReference type="NCBI Taxonomy" id="1131315"/>
    <lineage>
        <taxon>Viruses</taxon>
        <taxon>Duplodnaviria</taxon>
        <taxon>Heunggongvirae</taxon>
        <taxon>Uroviricota</taxon>
        <taxon>Caudoviricetes</taxon>
        <taxon>Pavtokvirus</taxon>
        <taxon>Pavtokvirus PEp14</taxon>
    </lineage>
</organism>
<proteinExistence type="predicted"/>
<keyword evidence="3" id="KW-0812">Transmembrane</keyword>
<keyword evidence="4" id="KW-0204">Cytolysis</keyword>
<evidence type="ECO:0000256" key="1">
    <source>
        <dbReference type="ARBA" id="ARBA00022445"/>
    </source>
</evidence>
<dbReference type="RefSeq" id="YP_005098435.1">
    <property type="nucleotide sequence ID" value="NC_016767.1"/>
</dbReference>
<keyword evidence="10" id="KW-0175">Coiled coil</keyword>
<dbReference type="InterPro" id="IPR004929">
    <property type="entry name" value="I-spanin"/>
</dbReference>
<keyword evidence="8" id="KW-0472">Membrane</keyword>
<evidence type="ECO:0000256" key="10">
    <source>
        <dbReference type="SAM" id="Coils"/>
    </source>
</evidence>
<evidence type="ECO:0000256" key="8">
    <source>
        <dbReference type="ARBA" id="ARBA00023136"/>
    </source>
</evidence>
<dbReference type="Proteomes" id="UP000007323">
    <property type="component" value="Segment"/>
</dbReference>
<keyword evidence="9" id="KW-1188">Viral release from host cell</keyword>
<evidence type="ECO:0000256" key="3">
    <source>
        <dbReference type="ARBA" id="ARBA00022692"/>
    </source>
</evidence>
<keyword evidence="1" id="KW-1030">Host cell inner membrane</keyword>
<keyword evidence="5" id="KW-1043">Host membrane</keyword>